<dbReference type="OrthoDB" id="9795979at2"/>
<comment type="similarity">
    <text evidence="1 9">Belongs to the peptidase S11 family.</text>
</comment>
<dbReference type="PANTHER" id="PTHR21581">
    <property type="entry name" value="D-ALANYL-D-ALANINE CARBOXYPEPTIDASE"/>
    <property type="match status" value="1"/>
</dbReference>
<protein>
    <submittedName>
        <fullName evidence="12">D-alanyl-D-alanine carboxypeptidase (Penicillin-binding protein 5/6)</fullName>
    </submittedName>
</protein>
<evidence type="ECO:0000256" key="5">
    <source>
        <dbReference type="ARBA" id="ARBA00022984"/>
    </source>
</evidence>
<evidence type="ECO:0000256" key="8">
    <source>
        <dbReference type="PIRSR" id="PIRSR618044-2"/>
    </source>
</evidence>
<feature type="active site" description="Acyl-ester intermediate" evidence="7">
    <location>
        <position position="89"/>
    </location>
</feature>
<dbReference type="InterPro" id="IPR012338">
    <property type="entry name" value="Beta-lactam/transpept-like"/>
</dbReference>
<dbReference type="RefSeq" id="WP_093884644.1">
    <property type="nucleotide sequence ID" value="NZ_FOBS01000036.1"/>
</dbReference>
<dbReference type="Gene3D" id="3.40.710.10">
    <property type="entry name" value="DD-peptidase/beta-lactamase superfamily"/>
    <property type="match status" value="1"/>
</dbReference>
<keyword evidence="3" id="KW-0378">Hydrolase</keyword>
<reference evidence="12 13" key="1">
    <citation type="submission" date="2016-10" db="EMBL/GenBank/DDBJ databases">
        <authorList>
            <person name="de Groot N.N."/>
        </authorList>
    </citation>
    <scope>NUCLEOTIDE SEQUENCE [LARGE SCALE GENOMIC DNA]</scope>
    <source>
        <strain evidence="12 13">DSM 8423</strain>
    </source>
</reference>
<dbReference type="GO" id="GO:0009002">
    <property type="term" value="F:serine-type D-Ala-D-Ala carboxypeptidase activity"/>
    <property type="evidence" value="ECO:0007669"/>
    <property type="project" value="InterPro"/>
</dbReference>
<evidence type="ECO:0000313" key="13">
    <source>
        <dbReference type="Proteomes" id="UP000198744"/>
    </source>
</evidence>
<evidence type="ECO:0000259" key="11">
    <source>
        <dbReference type="Pfam" id="PF00768"/>
    </source>
</evidence>
<dbReference type="GO" id="GO:0071555">
    <property type="term" value="P:cell wall organization"/>
    <property type="evidence" value="ECO:0007669"/>
    <property type="project" value="UniProtKB-KW"/>
</dbReference>
<sequence>MKKYAILLSLLLTILFLLPSESMARKEEKKKAPAAKTAVSKGKSSQKARVSRKSPKSSAPEIQSAILMNMSNGRILYEQNADKPLQPASLTKVLSLFLTYEAMGQGKVHWSDPVVISPAARQADGSRMYVEAGERVPLEVLIKGMTVISANDASVAVAEHVAGNVDRFVEKMNRKCGELGMTHSAFRNPNGLPAEGQYTTARDMLTLANAYLRRFPGSLALHSMRFYSYKNINQHNCNALLKKYPGVDGLKSGFVRAAGYHLIVTAQRGNTRLIAVVMGARNPEIRVRESRRLLDVGFQMLSVSRSGDFLTSGKAYSMR</sequence>
<evidence type="ECO:0000256" key="1">
    <source>
        <dbReference type="ARBA" id="ARBA00007164"/>
    </source>
</evidence>
<gene>
    <name evidence="12" type="ORF">SAMN04489760_1365</name>
</gene>
<evidence type="ECO:0000256" key="10">
    <source>
        <dbReference type="SAM" id="MobiDB-lite"/>
    </source>
</evidence>
<keyword evidence="13" id="KW-1185">Reference proteome</keyword>
<keyword evidence="12" id="KW-0121">Carboxypeptidase</keyword>
<evidence type="ECO:0000256" key="4">
    <source>
        <dbReference type="ARBA" id="ARBA00022960"/>
    </source>
</evidence>
<organism evidence="12 13">
    <name type="scientific">Syntrophus gentianae</name>
    <dbReference type="NCBI Taxonomy" id="43775"/>
    <lineage>
        <taxon>Bacteria</taxon>
        <taxon>Pseudomonadati</taxon>
        <taxon>Thermodesulfobacteriota</taxon>
        <taxon>Syntrophia</taxon>
        <taxon>Syntrophales</taxon>
        <taxon>Syntrophaceae</taxon>
        <taxon>Syntrophus</taxon>
    </lineage>
</organism>
<dbReference type="Proteomes" id="UP000198744">
    <property type="component" value="Unassembled WGS sequence"/>
</dbReference>
<dbReference type="PANTHER" id="PTHR21581:SF6">
    <property type="entry name" value="TRAFFICKING PROTEIN PARTICLE COMPLEX SUBUNIT 12"/>
    <property type="match status" value="1"/>
</dbReference>
<keyword evidence="5" id="KW-0573">Peptidoglycan synthesis</keyword>
<dbReference type="GO" id="GO:0008360">
    <property type="term" value="P:regulation of cell shape"/>
    <property type="evidence" value="ECO:0007669"/>
    <property type="project" value="UniProtKB-KW"/>
</dbReference>
<keyword evidence="6" id="KW-0961">Cell wall biogenesis/degradation</keyword>
<evidence type="ECO:0000256" key="3">
    <source>
        <dbReference type="ARBA" id="ARBA00022801"/>
    </source>
</evidence>
<evidence type="ECO:0000256" key="6">
    <source>
        <dbReference type="ARBA" id="ARBA00023316"/>
    </source>
</evidence>
<keyword evidence="12" id="KW-0645">Protease</keyword>
<feature type="binding site" evidence="8">
    <location>
        <position position="251"/>
    </location>
    <ligand>
        <name>substrate</name>
    </ligand>
</feature>
<dbReference type="SUPFAM" id="SSF56601">
    <property type="entry name" value="beta-lactamase/transpeptidase-like"/>
    <property type="match status" value="1"/>
</dbReference>
<evidence type="ECO:0000256" key="9">
    <source>
        <dbReference type="RuleBase" id="RU004016"/>
    </source>
</evidence>
<dbReference type="PRINTS" id="PR00725">
    <property type="entry name" value="DADACBPTASE1"/>
</dbReference>
<feature type="active site" evidence="7">
    <location>
        <position position="149"/>
    </location>
</feature>
<feature type="compositionally biased region" description="Basic residues" evidence="10">
    <location>
        <begin position="44"/>
        <end position="55"/>
    </location>
</feature>
<evidence type="ECO:0000256" key="7">
    <source>
        <dbReference type="PIRSR" id="PIRSR618044-1"/>
    </source>
</evidence>
<dbReference type="GO" id="GO:0006508">
    <property type="term" value="P:proteolysis"/>
    <property type="evidence" value="ECO:0007669"/>
    <property type="project" value="InterPro"/>
</dbReference>
<evidence type="ECO:0000313" key="12">
    <source>
        <dbReference type="EMBL" id="SEM70082.1"/>
    </source>
</evidence>
<keyword evidence="4" id="KW-0133">Cell shape</keyword>
<accession>A0A1H8AGZ5</accession>
<dbReference type="InterPro" id="IPR018044">
    <property type="entry name" value="Peptidase_S11"/>
</dbReference>
<dbReference type="GO" id="GO:0009252">
    <property type="term" value="P:peptidoglycan biosynthetic process"/>
    <property type="evidence" value="ECO:0007669"/>
    <property type="project" value="UniProtKB-KW"/>
</dbReference>
<dbReference type="Pfam" id="PF00768">
    <property type="entry name" value="Peptidase_S11"/>
    <property type="match status" value="1"/>
</dbReference>
<proteinExistence type="inferred from homology"/>
<evidence type="ECO:0000256" key="2">
    <source>
        <dbReference type="ARBA" id="ARBA00022729"/>
    </source>
</evidence>
<dbReference type="EMBL" id="FOBS01000036">
    <property type="protein sequence ID" value="SEM70082.1"/>
    <property type="molecule type" value="Genomic_DNA"/>
</dbReference>
<feature type="domain" description="Peptidase S11 D-alanyl-D-alanine carboxypeptidase A N-terminal" evidence="11">
    <location>
        <begin position="60"/>
        <end position="281"/>
    </location>
</feature>
<feature type="active site" description="Proton acceptor" evidence="7">
    <location>
        <position position="92"/>
    </location>
</feature>
<feature type="region of interest" description="Disordered" evidence="10">
    <location>
        <begin position="27"/>
        <end position="62"/>
    </location>
</feature>
<keyword evidence="2" id="KW-0732">Signal</keyword>
<dbReference type="STRING" id="43775.SAMN04489760_1365"/>
<name>A0A1H8AGZ5_9BACT</name>
<dbReference type="InterPro" id="IPR001967">
    <property type="entry name" value="Peptidase_S11_N"/>
</dbReference>
<dbReference type="AlphaFoldDB" id="A0A1H8AGZ5"/>